<organism evidence="1">
    <name type="scientific">uncultured Caudovirales phage</name>
    <dbReference type="NCBI Taxonomy" id="2100421"/>
    <lineage>
        <taxon>Viruses</taxon>
        <taxon>Duplodnaviria</taxon>
        <taxon>Heunggongvirae</taxon>
        <taxon>Uroviricota</taxon>
        <taxon>Caudoviricetes</taxon>
        <taxon>Peduoviridae</taxon>
        <taxon>Maltschvirus</taxon>
        <taxon>Maltschvirus maltsch</taxon>
    </lineage>
</organism>
<protein>
    <submittedName>
        <fullName evidence="1">Uncharacterized protein</fullName>
    </submittedName>
</protein>
<sequence length="94" mass="10568">MMFPKTKYLRDKKRLEACRKIPCQHCGAEDGTVVAAHANNAIYGKGRGIKASDEFVAALCFTCHANLDQGKMSKDEKSQMWHNAHVKTIEMLDK</sequence>
<proteinExistence type="predicted"/>
<reference evidence="1" key="1">
    <citation type="submission" date="2020-05" db="EMBL/GenBank/DDBJ databases">
        <authorList>
            <person name="Chiriac C."/>
            <person name="Salcher M."/>
            <person name="Ghai R."/>
            <person name="Kavagutti S V."/>
        </authorList>
    </citation>
    <scope>NUCLEOTIDE SEQUENCE</scope>
</reference>
<dbReference type="EMBL" id="LR796976">
    <property type="protein sequence ID" value="CAB4178894.1"/>
    <property type="molecule type" value="Genomic_DNA"/>
</dbReference>
<dbReference type="Gene3D" id="3.30.50.20">
    <property type="entry name" value="prophage-derive protein ybcO"/>
    <property type="match status" value="1"/>
</dbReference>
<evidence type="ECO:0000313" key="2">
    <source>
        <dbReference type="EMBL" id="CAB4178894.1"/>
    </source>
</evidence>
<accession>A0A6J5PVV3</accession>
<evidence type="ECO:0000313" key="1">
    <source>
        <dbReference type="EMBL" id="CAB4173355.1"/>
    </source>
</evidence>
<dbReference type="EMBL" id="LR796893">
    <property type="protein sequence ID" value="CAB4173355.1"/>
    <property type="molecule type" value="Genomic_DNA"/>
</dbReference>
<name>A0A6J5PVV3_9CAUD</name>
<gene>
    <name evidence="2" type="ORF">UFOVP1024_17</name>
    <name evidence="1" type="ORF">UFOVP949_48</name>
</gene>